<dbReference type="EMBL" id="JBHTOI010000005">
    <property type="protein sequence ID" value="MFD1417554.1"/>
    <property type="molecule type" value="Genomic_DNA"/>
</dbReference>
<proteinExistence type="inferred from homology"/>
<sequence>MVELTKEINNEILADFRKNLNQDATNNVLKNAVAQVGIFKAAQNIEAKRKLNPTFNIEVSTGKVSNQKRSGRCWLFSALTNLRTEFAIKYNMKDFELSQNYLSFWDRLEKANYFYQNILETANLPVNDRKVNLLFTYPNGDGGQWQYAADLINKYGVVPTYAMPETSVSENTSEFNAVLKRMMRKNGIELRQMVADNSINIDQRVEEMLSEVYKLCVYSFGQPPVDFELSLRNDDDKLIEETSITPKDFLNKYFTINLNDYVNVMNSPQRSKQYNQVYTIQTDGNVVGGTIEKYLNLPIERLEELSIEQLKANDTVWFGNDILNQSQRKEGLLLGDMYQVDKLFNIDMKLEKGDALDYRQSEVSHAMVLTGVNISASKPNRWKVENSWGDDNGEKGYFVADNGWFEDNVYEVVINKKFLTDKELTVFDKEPIVLSAWDAMA</sequence>
<dbReference type="CDD" id="cd00585">
    <property type="entry name" value="Peptidase_C1B"/>
    <property type="match status" value="1"/>
</dbReference>
<keyword evidence="5 6" id="KW-0031">Aminopeptidase</keyword>
<name>A0ABW4BU96_9LACO</name>
<accession>A0ABW4BU96</accession>
<comment type="caution">
    <text evidence="6">The sequence shown here is derived from an EMBL/GenBank/DDBJ whole genome shotgun (WGS) entry which is preliminary data.</text>
</comment>
<dbReference type="InterPro" id="IPR038765">
    <property type="entry name" value="Papain-like_cys_pep_sf"/>
</dbReference>
<dbReference type="Proteomes" id="UP001597251">
    <property type="component" value="Unassembled WGS sequence"/>
</dbReference>
<protein>
    <recommendedName>
        <fullName evidence="5">Aminopeptidase</fullName>
    </recommendedName>
</protein>
<dbReference type="Pfam" id="PF03051">
    <property type="entry name" value="Peptidase_C1_2"/>
    <property type="match status" value="1"/>
</dbReference>
<dbReference type="InterPro" id="IPR000169">
    <property type="entry name" value="Pept_cys_AS"/>
</dbReference>
<dbReference type="PROSITE" id="PS00639">
    <property type="entry name" value="THIOL_PROTEASE_HIS"/>
    <property type="match status" value="1"/>
</dbReference>
<evidence type="ECO:0000256" key="4">
    <source>
        <dbReference type="ARBA" id="ARBA00022807"/>
    </source>
</evidence>
<evidence type="ECO:0000256" key="1">
    <source>
        <dbReference type="ARBA" id="ARBA00004496"/>
    </source>
</evidence>
<dbReference type="PIRSF" id="PIRSF005700">
    <property type="entry name" value="PepC"/>
    <property type="match status" value="1"/>
</dbReference>
<dbReference type="PANTHER" id="PTHR10363:SF2">
    <property type="entry name" value="BLEOMYCIN HYDROLASE"/>
    <property type="match status" value="1"/>
</dbReference>
<comment type="subcellular location">
    <subcellularLocation>
        <location evidence="1">Cytoplasm</location>
    </subcellularLocation>
</comment>
<keyword evidence="3 5" id="KW-0378">Hydrolase</keyword>
<dbReference type="InterPro" id="IPR004134">
    <property type="entry name" value="Peptidase_C1B"/>
</dbReference>
<evidence type="ECO:0000256" key="5">
    <source>
        <dbReference type="PIRNR" id="PIRNR005700"/>
    </source>
</evidence>
<keyword evidence="4 5" id="KW-0788">Thiol protease</keyword>
<keyword evidence="2 5" id="KW-0645">Protease</keyword>
<dbReference type="InterPro" id="IPR025660">
    <property type="entry name" value="Pept_his_AS"/>
</dbReference>
<dbReference type="Gene3D" id="3.90.70.10">
    <property type="entry name" value="Cysteine proteinases"/>
    <property type="match status" value="1"/>
</dbReference>
<dbReference type="RefSeq" id="WP_377769389.1">
    <property type="nucleotide sequence ID" value="NZ_JBHTOI010000005.1"/>
</dbReference>
<dbReference type="GO" id="GO:0004177">
    <property type="term" value="F:aminopeptidase activity"/>
    <property type="evidence" value="ECO:0007669"/>
    <property type="project" value="UniProtKB-KW"/>
</dbReference>
<keyword evidence="7" id="KW-1185">Reference proteome</keyword>
<dbReference type="PANTHER" id="PTHR10363">
    <property type="entry name" value="BLEOMYCIN HYDROLASE"/>
    <property type="match status" value="1"/>
</dbReference>
<dbReference type="SUPFAM" id="SSF54001">
    <property type="entry name" value="Cysteine proteinases"/>
    <property type="match status" value="1"/>
</dbReference>
<evidence type="ECO:0000256" key="2">
    <source>
        <dbReference type="ARBA" id="ARBA00022670"/>
    </source>
</evidence>
<evidence type="ECO:0000313" key="7">
    <source>
        <dbReference type="Proteomes" id="UP001597251"/>
    </source>
</evidence>
<organism evidence="6 7">
    <name type="scientific">Companilactobacillus keshanensis</name>
    <dbReference type="NCBI Taxonomy" id="2486003"/>
    <lineage>
        <taxon>Bacteria</taxon>
        <taxon>Bacillati</taxon>
        <taxon>Bacillota</taxon>
        <taxon>Bacilli</taxon>
        <taxon>Lactobacillales</taxon>
        <taxon>Lactobacillaceae</taxon>
        <taxon>Companilactobacillus</taxon>
    </lineage>
</organism>
<comment type="similarity">
    <text evidence="5">Belongs to the peptidase C1 family.</text>
</comment>
<evidence type="ECO:0000313" key="6">
    <source>
        <dbReference type="EMBL" id="MFD1417554.1"/>
    </source>
</evidence>
<evidence type="ECO:0000256" key="3">
    <source>
        <dbReference type="ARBA" id="ARBA00022801"/>
    </source>
</evidence>
<dbReference type="PROSITE" id="PS00139">
    <property type="entry name" value="THIOL_PROTEASE_CYS"/>
    <property type="match status" value="1"/>
</dbReference>
<reference evidence="7" key="1">
    <citation type="journal article" date="2019" name="Int. J. Syst. Evol. Microbiol.">
        <title>The Global Catalogue of Microorganisms (GCM) 10K type strain sequencing project: providing services to taxonomists for standard genome sequencing and annotation.</title>
        <authorList>
            <consortium name="The Broad Institute Genomics Platform"/>
            <consortium name="The Broad Institute Genome Sequencing Center for Infectious Disease"/>
            <person name="Wu L."/>
            <person name="Ma J."/>
        </authorList>
    </citation>
    <scope>NUCLEOTIDE SEQUENCE [LARGE SCALE GENOMIC DNA]</scope>
    <source>
        <strain evidence="7">CCM 8936</strain>
    </source>
</reference>
<gene>
    <name evidence="6" type="ORF">ACFQ42_02110</name>
</gene>